<dbReference type="Proteomes" id="UP001152797">
    <property type="component" value="Unassembled WGS sequence"/>
</dbReference>
<proteinExistence type="predicted"/>
<gene>
    <name evidence="2" type="ORF">C1SCF055_LOCUS16742</name>
</gene>
<name>A0A9P1CCI5_9DINO</name>
<reference evidence="2" key="1">
    <citation type="submission" date="2022-10" db="EMBL/GenBank/DDBJ databases">
        <authorList>
            <person name="Chen Y."/>
            <person name="Dougan E. K."/>
            <person name="Chan C."/>
            <person name="Rhodes N."/>
            <person name="Thang M."/>
        </authorList>
    </citation>
    <scope>NUCLEOTIDE SEQUENCE</scope>
</reference>
<organism evidence="2">
    <name type="scientific">Cladocopium goreaui</name>
    <dbReference type="NCBI Taxonomy" id="2562237"/>
    <lineage>
        <taxon>Eukaryota</taxon>
        <taxon>Sar</taxon>
        <taxon>Alveolata</taxon>
        <taxon>Dinophyceae</taxon>
        <taxon>Suessiales</taxon>
        <taxon>Symbiodiniaceae</taxon>
        <taxon>Cladocopium</taxon>
    </lineage>
</organism>
<reference evidence="3" key="2">
    <citation type="submission" date="2024-04" db="EMBL/GenBank/DDBJ databases">
        <authorList>
            <person name="Chen Y."/>
            <person name="Shah S."/>
            <person name="Dougan E. K."/>
            <person name="Thang M."/>
            <person name="Chan C."/>
        </authorList>
    </citation>
    <scope>NUCLEOTIDE SEQUENCE [LARGE SCALE GENOMIC DNA]</scope>
</reference>
<keyword evidence="4" id="KW-1185">Reference proteome</keyword>
<evidence type="ECO:0000256" key="1">
    <source>
        <dbReference type="SAM" id="MobiDB-lite"/>
    </source>
</evidence>
<dbReference type="EMBL" id="CAMXCT030001395">
    <property type="protein sequence ID" value="CAL4776999.1"/>
    <property type="molecule type" value="Genomic_DNA"/>
</dbReference>
<feature type="compositionally biased region" description="Basic and acidic residues" evidence="1">
    <location>
        <begin position="17"/>
        <end position="28"/>
    </location>
</feature>
<dbReference type="AlphaFoldDB" id="A0A9P1CCI5"/>
<feature type="region of interest" description="Disordered" evidence="1">
    <location>
        <begin position="17"/>
        <end position="36"/>
    </location>
</feature>
<accession>A0A9P1CCI5</accession>
<comment type="caution">
    <text evidence="2">The sequence shown here is derived from an EMBL/GenBank/DDBJ whole genome shotgun (WGS) entry which is preliminary data.</text>
</comment>
<sequence length="321" mass="36841">MIRTLVAIAHWVHNGDNDKPTPIRREDLQEPPDFWQRTHGRSRDAGLYRLLARDQSQRTKMLLTTLSFVSSWPSNTSILLVSNAHVPEAVGYVSKQVIAERPKCSLGPRPYYHNWCLPWEALRVLCSHGNDRPCNQGPGLLKYDVFVYLEDDVFVSGDAFEFWRVHADDLYRRGIFLVPHCRVDFNGTRYIDPWDFPCELVKSFELALGGAQGVQTFFHFPWMNGRGFLMTKAQFSDYIESGDWDRLQSCFSDKFWGMREGAYMAPLIRRSIGSVVSHQRLTVLHADAGHYTKLPHFVIKSNRIPRCSASGLEKHLGLPSL</sequence>
<protein>
    <submittedName>
        <fullName evidence="2">Uncharacterized protein</fullName>
    </submittedName>
</protein>
<evidence type="ECO:0000313" key="2">
    <source>
        <dbReference type="EMBL" id="CAI3989687.1"/>
    </source>
</evidence>
<dbReference type="EMBL" id="CAMXCT020001395">
    <property type="protein sequence ID" value="CAL1143062.1"/>
    <property type="molecule type" value="Genomic_DNA"/>
</dbReference>
<evidence type="ECO:0000313" key="4">
    <source>
        <dbReference type="Proteomes" id="UP001152797"/>
    </source>
</evidence>
<dbReference type="EMBL" id="CAMXCT010001395">
    <property type="protein sequence ID" value="CAI3989687.1"/>
    <property type="molecule type" value="Genomic_DNA"/>
</dbReference>
<evidence type="ECO:0000313" key="3">
    <source>
        <dbReference type="EMBL" id="CAL1143062.1"/>
    </source>
</evidence>